<organism evidence="2 3">
    <name type="scientific">Metabacillus mangrovi</name>
    <dbReference type="NCBI Taxonomy" id="1491830"/>
    <lineage>
        <taxon>Bacteria</taxon>
        <taxon>Bacillati</taxon>
        <taxon>Bacillota</taxon>
        <taxon>Bacilli</taxon>
        <taxon>Bacillales</taxon>
        <taxon>Bacillaceae</taxon>
        <taxon>Metabacillus</taxon>
    </lineage>
</organism>
<proteinExistence type="predicted"/>
<dbReference type="RefSeq" id="WP_155112898.1">
    <property type="nucleotide sequence ID" value="NZ_WMIB01000013.1"/>
</dbReference>
<accession>A0A7X2V5P6</accession>
<evidence type="ECO:0000313" key="3">
    <source>
        <dbReference type="Proteomes" id="UP000434639"/>
    </source>
</evidence>
<dbReference type="AlphaFoldDB" id="A0A7X2V5P6"/>
<gene>
    <name evidence="2" type="ORF">GKZ89_13355</name>
</gene>
<sequence length="139" mass="13980">MPAELIKLVLSAANTVTGDVTVSTTTDVSPVISRYAANVTALMILGGVTTIPAASFRDDNGDPVPAGGLPVPDASSAFNVFVNGVLQQGELSTLTANSLAINAGILLGVPVVLEFQDFSNVTSSSAASNTLGVTTTIDT</sequence>
<dbReference type="EMBL" id="WMIB01000013">
    <property type="protein sequence ID" value="MTH54391.1"/>
    <property type="molecule type" value="Genomic_DNA"/>
</dbReference>
<comment type="caution">
    <text evidence="2">The sequence shown here is derived from an EMBL/GenBank/DDBJ whole genome shotgun (WGS) entry which is preliminary data.</text>
</comment>
<dbReference type="Proteomes" id="UP000434639">
    <property type="component" value="Unassembled WGS sequence"/>
</dbReference>
<name>A0A7X2V5P6_9BACI</name>
<evidence type="ECO:0000259" key="1">
    <source>
        <dbReference type="Pfam" id="PF13799"/>
    </source>
</evidence>
<dbReference type="OrthoDB" id="2623159at2"/>
<dbReference type="Pfam" id="PF13799">
    <property type="entry name" value="DUF4183"/>
    <property type="match status" value="1"/>
</dbReference>
<protein>
    <submittedName>
        <fullName evidence="2">DUF4183 domain-containing protein</fullName>
    </submittedName>
</protein>
<evidence type="ECO:0000313" key="2">
    <source>
        <dbReference type="EMBL" id="MTH54391.1"/>
    </source>
</evidence>
<dbReference type="InterPro" id="IPR025237">
    <property type="entry name" value="DUF4183"/>
</dbReference>
<feature type="domain" description="DUF4183" evidence="1">
    <location>
        <begin position="53"/>
        <end position="115"/>
    </location>
</feature>
<keyword evidence="3" id="KW-1185">Reference proteome</keyword>
<reference evidence="2 3" key="1">
    <citation type="journal article" date="2017" name="Int. J. Syst. Evol. Microbiol.">
        <title>Bacillus mangrovi sp. nov., isolated from a sediment sample from a mangrove forest.</title>
        <authorList>
            <person name="Gupta V."/>
            <person name="Singh P.K."/>
            <person name="Korpole S."/>
            <person name="Tanuku N.R.S."/>
            <person name="Pinnaka A.K."/>
        </authorList>
    </citation>
    <scope>NUCLEOTIDE SEQUENCE [LARGE SCALE GENOMIC DNA]</scope>
    <source>
        <strain evidence="2 3">KCTC 33872</strain>
    </source>
</reference>